<evidence type="ECO:0000256" key="5">
    <source>
        <dbReference type="SAM" id="MobiDB-lite"/>
    </source>
</evidence>
<reference evidence="7" key="1">
    <citation type="submission" date="2025-08" db="UniProtKB">
        <authorList>
            <consortium name="RefSeq"/>
        </authorList>
    </citation>
    <scope>IDENTIFICATION</scope>
</reference>
<accession>A0A6I9QBI6</accession>
<proteinExistence type="inferred from homology"/>
<feature type="region of interest" description="Disordered" evidence="5">
    <location>
        <begin position="345"/>
        <end position="369"/>
    </location>
</feature>
<keyword evidence="2 4" id="KW-0221">Differentiation</keyword>
<feature type="region of interest" description="Disordered" evidence="5">
    <location>
        <begin position="401"/>
        <end position="435"/>
    </location>
</feature>
<dbReference type="PANTHER" id="PTHR31791">
    <property type="entry name" value="FRIGIDA-LIKE PROTEIN 3-RELATED"/>
    <property type="match status" value="1"/>
</dbReference>
<evidence type="ECO:0000256" key="2">
    <source>
        <dbReference type="ARBA" id="ARBA00022782"/>
    </source>
</evidence>
<dbReference type="GeneID" id="105033397"/>
<sequence>MGSAAAAISSSLVQESFDELERQRELITSCTLLWKELSDHFSSVERDLQLWSESLRSKRQSLDLSTQRSLASLHRRELSIDSAVDLALAKVGERRDAALLALSSPASPVDNNNDTNDLPGKLRSFCTRMDSDAFWDLVVSKRKEVELLRSELPPALADCIDPAKFVMDAISKVFPVDRRPPVVAAAAAKSPNDVGWACVLILESLVPVLADPELGTARPLVTRSVRERAREMANSWKECLEQRGGIESAKPPDAHTFLQHVVTFGIAAKEDRDFYRRLVVSFAWRRQMPRLAVSLGLEDRMADIIEELISKGQQLDAINFAYEAGLQDKFPPVPLLKSFLKDSKKATSSSSEDRNNSGQAVNNGSRKEQSALRSVMKCIEDRKLEAEFPLEGLQKRLENLEKAKVEKKKPSGGGPANKRTRANNGGPMPPAKAGRLTNNAYVSSFPATTTFVRSPSAHAAYPAAAPPYPYDRPAGHGVYGSRSPPAIRDPYAYPTEEVAPAALGASYPSAPMNYPAYCGYNNGLAGYNNGLAPGYQQAYYR</sequence>
<dbReference type="RefSeq" id="XP_010906476.1">
    <property type="nucleotide sequence ID" value="XM_010908174.2"/>
</dbReference>
<dbReference type="GO" id="GO:0009908">
    <property type="term" value="P:flower development"/>
    <property type="evidence" value="ECO:0007669"/>
    <property type="project" value="UniProtKB-KW"/>
</dbReference>
<gene>
    <name evidence="7" type="primary">LOC105033397</name>
</gene>
<dbReference type="PANTHER" id="PTHR31791:SF2">
    <property type="entry name" value="FRIGIDA-LIKE PROTEIN 4A-RELATED"/>
    <property type="match status" value="1"/>
</dbReference>
<keyword evidence="6" id="KW-1185">Reference proteome</keyword>
<dbReference type="FunCoup" id="A0A6I9QBI6">
    <property type="interactions" value="2911"/>
</dbReference>
<keyword evidence="3 4" id="KW-0287">Flowering</keyword>
<dbReference type="GO" id="GO:0030154">
    <property type="term" value="P:cell differentiation"/>
    <property type="evidence" value="ECO:0007669"/>
    <property type="project" value="UniProtKB-KW"/>
</dbReference>
<feature type="compositionally biased region" description="Basic and acidic residues" evidence="5">
    <location>
        <begin position="345"/>
        <end position="355"/>
    </location>
</feature>
<dbReference type="InParanoid" id="A0A6I9QBI6"/>
<dbReference type="Pfam" id="PF07899">
    <property type="entry name" value="Frigida"/>
    <property type="match status" value="1"/>
</dbReference>
<organism evidence="6 7">
    <name type="scientific">Elaeis guineensis var. tenera</name>
    <name type="common">Oil palm</name>
    <dbReference type="NCBI Taxonomy" id="51953"/>
    <lineage>
        <taxon>Eukaryota</taxon>
        <taxon>Viridiplantae</taxon>
        <taxon>Streptophyta</taxon>
        <taxon>Embryophyta</taxon>
        <taxon>Tracheophyta</taxon>
        <taxon>Spermatophyta</taxon>
        <taxon>Magnoliopsida</taxon>
        <taxon>Liliopsida</taxon>
        <taxon>Arecaceae</taxon>
        <taxon>Arecoideae</taxon>
        <taxon>Cocoseae</taxon>
        <taxon>Elaeidinae</taxon>
        <taxon>Elaeis</taxon>
    </lineage>
</organism>
<evidence type="ECO:0000256" key="4">
    <source>
        <dbReference type="RuleBase" id="RU364012"/>
    </source>
</evidence>
<dbReference type="OrthoDB" id="685090at2759"/>
<dbReference type="AlphaFoldDB" id="A0A6I9QBI6"/>
<evidence type="ECO:0000313" key="7">
    <source>
        <dbReference type="RefSeq" id="XP_010906476.1"/>
    </source>
</evidence>
<evidence type="ECO:0000313" key="6">
    <source>
        <dbReference type="Proteomes" id="UP000504607"/>
    </source>
</evidence>
<comment type="similarity">
    <text evidence="1 4">Belongs to the Frigida family.</text>
</comment>
<evidence type="ECO:0000256" key="3">
    <source>
        <dbReference type="ARBA" id="ARBA00023089"/>
    </source>
</evidence>
<evidence type="ECO:0000256" key="1">
    <source>
        <dbReference type="ARBA" id="ARBA00008956"/>
    </source>
</evidence>
<dbReference type="KEGG" id="egu:105033397"/>
<dbReference type="Proteomes" id="UP000504607">
    <property type="component" value="Unplaced"/>
</dbReference>
<name>A0A6I9QBI6_ELAGV</name>
<protein>
    <recommendedName>
        <fullName evidence="4">FRIGIDA-like protein</fullName>
    </recommendedName>
</protein>
<dbReference type="InterPro" id="IPR012474">
    <property type="entry name" value="Frigida"/>
</dbReference>
<keyword evidence="4" id="KW-0217">Developmental protein</keyword>